<keyword evidence="3" id="KW-1185">Reference proteome</keyword>
<dbReference type="PROSITE" id="PS51257">
    <property type="entry name" value="PROKAR_LIPOPROTEIN"/>
    <property type="match status" value="1"/>
</dbReference>
<keyword evidence="1" id="KW-0812">Transmembrane</keyword>
<evidence type="ECO:0000256" key="1">
    <source>
        <dbReference type="SAM" id="Phobius"/>
    </source>
</evidence>
<dbReference type="Proteomes" id="UP000199040">
    <property type="component" value="Unassembled WGS sequence"/>
</dbReference>
<name>A0A1I2YP96_9GAMM</name>
<dbReference type="AlphaFoldDB" id="A0A1I2YP96"/>
<protein>
    <submittedName>
        <fullName evidence="2">Uncharacterized protein</fullName>
    </submittedName>
</protein>
<evidence type="ECO:0000313" key="3">
    <source>
        <dbReference type="Proteomes" id="UP000199040"/>
    </source>
</evidence>
<feature type="transmembrane region" description="Helical" evidence="1">
    <location>
        <begin position="70"/>
        <end position="91"/>
    </location>
</feature>
<keyword evidence="1" id="KW-0472">Membrane</keyword>
<dbReference type="EMBL" id="FOPY01000002">
    <property type="protein sequence ID" value="SFH27310.1"/>
    <property type="molecule type" value="Genomic_DNA"/>
</dbReference>
<gene>
    <name evidence="2" type="ORF">SAMN04487959_10250</name>
</gene>
<evidence type="ECO:0000313" key="2">
    <source>
        <dbReference type="EMBL" id="SFH27310.1"/>
    </source>
</evidence>
<proteinExistence type="predicted"/>
<reference evidence="2 3" key="1">
    <citation type="submission" date="2016-10" db="EMBL/GenBank/DDBJ databases">
        <authorList>
            <person name="de Groot N.N."/>
        </authorList>
    </citation>
    <scope>NUCLEOTIDE SEQUENCE [LARGE SCALE GENOMIC DNA]</scope>
    <source>
        <strain evidence="2 3">CGMCC 1.6848</strain>
    </source>
</reference>
<accession>A0A1I2YP96</accession>
<sequence length="143" mass="15306">MRALLTLAVLLLLPLLLSCGLLKALNIPLLVASDKPLLSAFFLTFHISLDVDVLHQLLRASDLGTLVTHLTTLVVTLIPAWVPLVPILVAILPPVRVTLPLAMLVGVIPFLAIRLLPYLWALVILVALPFIPLLGCGCSSSEG</sequence>
<organism evidence="2 3">
    <name type="scientific">Modicisalibacter xianhensis</name>
    <dbReference type="NCBI Taxonomy" id="442341"/>
    <lineage>
        <taxon>Bacteria</taxon>
        <taxon>Pseudomonadati</taxon>
        <taxon>Pseudomonadota</taxon>
        <taxon>Gammaproteobacteria</taxon>
        <taxon>Oceanospirillales</taxon>
        <taxon>Halomonadaceae</taxon>
        <taxon>Modicisalibacter</taxon>
    </lineage>
</organism>
<keyword evidence="1" id="KW-1133">Transmembrane helix</keyword>